<evidence type="ECO:0000313" key="4">
    <source>
        <dbReference type="EMBL" id="QJH96501.1"/>
    </source>
</evidence>
<dbReference type="EMBL" id="MT144051">
    <property type="protein sequence ID" value="QJA47632.1"/>
    <property type="molecule type" value="Genomic_DNA"/>
</dbReference>
<sequence length="368" mass="38923">MALSLNTGPTIEPVTLAEVKAHLRIDSGAMADEISTEISIAPGSHVIAAAYSLEGAAVEVSGYDVLVNLVAGTCGASGTMDVKLQESNDGSNWSDVASGGFTQVTESNDNAIQEKAYTGAYTYLRAVATVGTAACEFGLEVVKRAGPSIEDDLLNALITVARSWCEKFQNRAYLEQTWELWLDGWPEGNTIKLSLPPLEEPAVTAGSFVTGTVYRILSVGSTDFTAIGASANTVGVVFTATGAGSGTGTATASGIIKYYGTDDTVYYMTASDYIFDLKSEPGRIVLAYGKSWPTTVLRPANAVCVTFIAGYGDERSDVPKAVKQAMLLLIGDLYENRENMVMIPGVMPQNLPMGVTALLWQERTGVFG</sequence>
<evidence type="ECO:0000313" key="3">
    <source>
        <dbReference type="EMBL" id="QJA83839.1"/>
    </source>
</evidence>
<evidence type="ECO:0000313" key="2">
    <source>
        <dbReference type="EMBL" id="QJA62269.1"/>
    </source>
</evidence>
<dbReference type="EMBL" id="MT142519">
    <property type="protein sequence ID" value="QJA83839.1"/>
    <property type="molecule type" value="Genomic_DNA"/>
</dbReference>
<accession>A0A6H1ZJI5</accession>
<gene>
    <name evidence="3" type="ORF">MM415A00250_0017</name>
    <name evidence="2" type="ORF">MM415B00805_0013</name>
    <name evidence="1" type="ORF">TM448A00708_0005</name>
    <name evidence="4" type="ORF">TM448B00745_0016</name>
</gene>
<dbReference type="EMBL" id="MT144653">
    <property type="protein sequence ID" value="QJH96501.1"/>
    <property type="molecule type" value="Genomic_DNA"/>
</dbReference>
<dbReference type="InterPro" id="IPR006450">
    <property type="entry name" value="Phage_HK97_gp6-like"/>
</dbReference>
<protein>
    <submittedName>
        <fullName evidence="1">Putative head-tail connector</fullName>
    </submittedName>
</protein>
<dbReference type="Gene3D" id="1.10.3230.30">
    <property type="entry name" value="Phage gp6-like head-tail connector protein"/>
    <property type="match status" value="1"/>
</dbReference>
<evidence type="ECO:0000313" key="1">
    <source>
        <dbReference type="EMBL" id="QJA47632.1"/>
    </source>
</evidence>
<proteinExistence type="predicted"/>
<organism evidence="1">
    <name type="scientific">viral metagenome</name>
    <dbReference type="NCBI Taxonomy" id="1070528"/>
    <lineage>
        <taxon>unclassified sequences</taxon>
        <taxon>metagenomes</taxon>
        <taxon>organismal metagenomes</taxon>
    </lineage>
</organism>
<reference evidence="1" key="1">
    <citation type="submission" date="2020-03" db="EMBL/GenBank/DDBJ databases">
        <title>The deep terrestrial virosphere.</title>
        <authorList>
            <person name="Holmfeldt K."/>
            <person name="Nilsson E."/>
            <person name="Simone D."/>
            <person name="Lopez-Fernandez M."/>
            <person name="Wu X."/>
            <person name="de Brujin I."/>
            <person name="Lundin D."/>
            <person name="Andersson A."/>
            <person name="Bertilsson S."/>
            <person name="Dopson M."/>
        </authorList>
    </citation>
    <scope>NUCLEOTIDE SEQUENCE</scope>
    <source>
        <strain evidence="3">MM415A00250</strain>
        <strain evidence="2">MM415B00805</strain>
        <strain evidence="1">TM448A00708</strain>
        <strain evidence="4">TM448B00745</strain>
    </source>
</reference>
<dbReference type="EMBL" id="MT141466">
    <property type="protein sequence ID" value="QJA62269.1"/>
    <property type="molecule type" value="Genomic_DNA"/>
</dbReference>
<dbReference type="CDD" id="cd08054">
    <property type="entry name" value="gp6"/>
    <property type="match status" value="2"/>
</dbReference>
<name>A0A6H1ZJI5_9ZZZZ</name>
<dbReference type="NCBIfam" id="TIGR01560">
    <property type="entry name" value="put_DNA_pack"/>
    <property type="match status" value="1"/>
</dbReference>
<dbReference type="AlphaFoldDB" id="A0A6H1ZJI5"/>